<keyword evidence="1" id="KW-0812">Transmembrane</keyword>
<keyword evidence="3" id="KW-1185">Reference proteome</keyword>
<organism evidence="2 3">
    <name type="scientific">Paracoccus sphaerophysae</name>
    <dbReference type="NCBI Taxonomy" id="690417"/>
    <lineage>
        <taxon>Bacteria</taxon>
        <taxon>Pseudomonadati</taxon>
        <taxon>Pseudomonadota</taxon>
        <taxon>Alphaproteobacteria</taxon>
        <taxon>Rhodobacterales</taxon>
        <taxon>Paracoccaceae</taxon>
        <taxon>Paracoccus</taxon>
    </lineage>
</organism>
<protein>
    <submittedName>
        <fullName evidence="2">Uncharacterized protein</fullName>
    </submittedName>
</protein>
<feature type="transmembrane region" description="Helical" evidence="1">
    <location>
        <begin position="6"/>
        <end position="26"/>
    </location>
</feature>
<evidence type="ECO:0000313" key="3">
    <source>
        <dbReference type="Proteomes" id="UP000029917"/>
    </source>
</evidence>
<keyword evidence="1" id="KW-0472">Membrane</keyword>
<evidence type="ECO:0000313" key="2">
    <source>
        <dbReference type="EMBL" id="KGJ09020.1"/>
    </source>
</evidence>
<gene>
    <name evidence="2" type="ORF">IC63_03090</name>
</gene>
<evidence type="ECO:0000256" key="1">
    <source>
        <dbReference type="SAM" id="Phobius"/>
    </source>
</evidence>
<name>A0A099FE54_9RHOB</name>
<dbReference type="Proteomes" id="UP000029917">
    <property type="component" value="Unassembled WGS sequence"/>
</dbReference>
<dbReference type="AlphaFoldDB" id="A0A099FE54"/>
<accession>A0A099FE54</accession>
<keyword evidence="1" id="KW-1133">Transmembrane helix</keyword>
<reference evidence="2 3" key="1">
    <citation type="submission" date="2014-09" db="EMBL/GenBank/DDBJ databases">
        <authorList>
            <person name="McGinnis J.M."/>
            <person name="Wolfgang W.J."/>
        </authorList>
    </citation>
    <scope>NUCLEOTIDE SEQUENCE [LARGE SCALE GENOMIC DNA]</scope>
    <source>
        <strain evidence="2 3">HAMBI 3106</strain>
    </source>
</reference>
<feature type="transmembrane region" description="Helical" evidence="1">
    <location>
        <begin position="76"/>
        <end position="96"/>
    </location>
</feature>
<proteinExistence type="predicted"/>
<feature type="transmembrane region" description="Helical" evidence="1">
    <location>
        <begin position="38"/>
        <end position="56"/>
    </location>
</feature>
<reference evidence="2 3" key="2">
    <citation type="submission" date="2014-10" db="EMBL/GenBank/DDBJ databases">
        <title>Paracoccus sanguinis sp. nov., isolated from clinical specimens of New York State patients.</title>
        <authorList>
            <person name="Mingle L.A."/>
            <person name="Cole J.A."/>
            <person name="Lapierre P."/>
            <person name="Musser K.A."/>
        </authorList>
    </citation>
    <scope>NUCLEOTIDE SEQUENCE [LARGE SCALE GENOMIC DNA]</scope>
    <source>
        <strain evidence="2 3">HAMBI 3106</strain>
    </source>
</reference>
<dbReference type="STRING" id="690417.IC63_03090"/>
<comment type="caution">
    <text evidence="2">The sequence shown here is derived from an EMBL/GenBank/DDBJ whole genome shotgun (WGS) entry which is preliminary data.</text>
</comment>
<dbReference type="EMBL" id="JRKS01000005">
    <property type="protein sequence ID" value="KGJ09020.1"/>
    <property type="molecule type" value="Genomic_DNA"/>
</dbReference>
<sequence length="133" mass="15479">MLIDYLLVSSSLFAITGVAMLAYGYRASLFSGDPATRWFAWSMALLCASIFWRRATWDLINPIVIAGQVDQRHWNIAFNVLCIAGVYAGLQARLLLIPQAERWRWHWFTCWMHPGLLRFRTDRPVAPHEDRQR</sequence>